<keyword evidence="5" id="KW-1185">Reference proteome</keyword>
<proteinExistence type="predicted"/>
<dbReference type="Proteomes" id="UP000272888">
    <property type="component" value="Unassembled WGS sequence"/>
</dbReference>
<dbReference type="Gene3D" id="3.60.15.10">
    <property type="entry name" value="Ribonuclease Z/Hydroxyacylglutathione hydrolase-like"/>
    <property type="match status" value="1"/>
</dbReference>
<dbReference type="InterPro" id="IPR001279">
    <property type="entry name" value="Metallo-B-lactamas"/>
</dbReference>
<protein>
    <submittedName>
        <fullName evidence="4">MBL fold metallo-hydrolase</fullName>
    </submittedName>
</protein>
<dbReference type="RefSeq" id="WP_120641969.1">
    <property type="nucleotide sequence ID" value="NZ_RAWB01000020.1"/>
</dbReference>
<dbReference type="PANTHER" id="PTHR43546">
    <property type="entry name" value="UPF0173 METAL-DEPENDENT HYDROLASE MJ1163-RELATED"/>
    <property type="match status" value="1"/>
</dbReference>
<dbReference type="SUPFAM" id="SSF56281">
    <property type="entry name" value="Metallo-hydrolase/oxidoreductase"/>
    <property type="match status" value="1"/>
</dbReference>
<organism evidence="4 5">
    <name type="scientific">Corallococcus llansteffanensis</name>
    <dbReference type="NCBI Taxonomy" id="2316731"/>
    <lineage>
        <taxon>Bacteria</taxon>
        <taxon>Pseudomonadati</taxon>
        <taxon>Myxococcota</taxon>
        <taxon>Myxococcia</taxon>
        <taxon>Myxococcales</taxon>
        <taxon>Cystobacterineae</taxon>
        <taxon>Myxococcaceae</taxon>
        <taxon>Corallococcus</taxon>
    </lineage>
</organism>
<feature type="domain" description="Metallo-beta-lactamase" evidence="3">
    <location>
        <begin position="185"/>
        <end position="367"/>
    </location>
</feature>
<evidence type="ECO:0000256" key="1">
    <source>
        <dbReference type="ARBA" id="ARBA00022801"/>
    </source>
</evidence>
<gene>
    <name evidence="4" type="ORF">D7V93_03350</name>
</gene>
<dbReference type="SMART" id="SM00849">
    <property type="entry name" value="Lactamase_B"/>
    <property type="match status" value="1"/>
</dbReference>
<evidence type="ECO:0000256" key="2">
    <source>
        <dbReference type="SAM" id="MobiDB-lite"/>
    </source>
</evidence>
<sequence length="533" mass="58736">MRLTLHRGVSLAVLASARTEADHHEDLGCSIQGPTARPVRWAQLPLKRHIAALGREGALREADALVRWLEDTPRYAALCVGTKRRMGRRVLREDVLFPDPLRHRPRVLHLRQESLGLDVPVRAKDWPVVADLFAALARGATREELRALATVPVVGELLGDLSQAGWLVRHERPVEVPGPGALFVGHNTVLVAGREGRVLVDPYFRPAGDADLPGYAPLQAGDLGRVDAVVITHSHGDHFHLGSLLPLPRDTRIFVPAVARESLFSTDCALRLQQLGFTRVEPLRWGETRQVGDVTVHALPFHGEQPTDGEGPHPGLFNEGNTWLVRSPDFSAAFFADAGHDVRGDMDAVCRRVHKEQGPVDVLFCGVRGFRLPPIFFGFTTLDAFLVNVPRDALTTPQRLMAGPEEALRYGALLGARYVVPCADGGAPWYWREGMGPRYVGYPGEPVTGASSLDENPDADPYPERLAEVRKARGEGPKALLLRPGEALRWRGARAPEVLRTPGFEWPFGDWRQAAPVPPPPRNTSRTRQRAPR</sequence>
<comment type="caution">
    <text evidence="4">The sequence shown here is derived from an EMBL/GenBank/DDBJ whole genome shotgun (WGS) entry which is preliminary data.</text>
</comment>
<dbReference type="EMBL" id="RAWB01000020">
    <property type="protein sequence ID" value="RKH67118.1"/>
    <property type="molecule type" value="Genomic_DNA"/>
</dbReference>
<keyword evidence="1 4" id="KW-0378">Hydrolase</keyword>
<dbReference type="InterPro" id="IPR050114">
    <property type="entry name" value="UPF0173_UPF0282_UlaG_hydrolase"/>
</dbReference>
<reference evidence="5" key="1">
    <citation type="submission" date="2018-09" db="EMBL/GenBank/DDBJ databases">
        <authorList>
            <person name="Livingstone P.G."/>
            <person name="Whitworth D.E."/>
        </authorList>
    </citation>
    <scope>NUCLEOTIDE SEQUENCE [LARGE SCALE GENOMIC DNA]</scope>
    <source>
        <strain evidence="5">CA051B</strain>
    </source>
</reference>
<name>A0A3A8QGM8_9BACT</name>
<dbReference type="Pfam" id="PF12706">
    <property type="entry name" value="Lactamase_B_2"/>
    <property type="match status" value="1"/>
</dbReference>
<accession>A0A3A8QGM8</accession>
<feature type="region of interest" description="Disordered" evidence="2">
    <location>
        <begin position="509"/>
        <end position="533"/>
    </location>
</feature>
<dbReference type="AlphaFoldDB" id="A0A3A8QGM8"/>
<evidence type="ECO:0000259" key="3">
    <source>
        <dbReference type="SMART" id="SM00849"/>
    </source>
</evidence>
<dbReference type="InterPro" id="IPR036866">
    <property type="entry name" value="RibonucZ/Hydroxyglut_hydro"/>
</dbReference>
<evidence type="ECO:0000313" key="5">
    <source>
        <dbReference type="Proteomes" id="UP000272888"/>
    </source>
</evidence>
<evidence type="ECO:0000313" key="4">
    <source>
        <dbReference type="EMBL" id="RKH67118.1"/>
    </source>
</evidence>
<dbReference type="PANTHER" id="PTHR43546:SF9">
    <property type="entry name" value="L-ASCORBATE-6-PHOSPHATE LACTONASE ULAG-RELATED"/>
    <property type="match status" value="1"/>
</dbReference>
<dbReference type="GO" id="GO:0016787">
    <property type="term" value="F:hydrolase activity"/>
    <property type="evidence" value="ECO:0007669"/>
    <property type="project" value="UniProtKB-KW"/>
</dbReference>